<keyword evidence="3" id="KW-1185">Reference proteome</keyword>
<gene>
    <name evidence="2" type="primary">Nell1</name>
    <name evidence="2" type="ORF">GTO96_0000347</name>
</gene>
<feature type="non-terminal residue" evidence="2">
    <location>
        <position position="199"/>
    </location>
</feature>
<organism evidence="2 3">
    <name type="scientific">Polypterus senegalus</name>
    <name type="common">Senegal bichir</name>
    <dbReference type="NCBI Taxonomy" id="55291"/>
    <lineage>
        <taxon>Eukaryota</taxon>
        <taxon>Metazoa</taxon>
        <taxon>Chordata</taxon>
        <taxon>Craniata</taxon>
        <taxon>Vertebrata</taxon>
        <taxon>Euteleostomi</taxon>
        <taxon>Actinopterygii</taxon>
        <taxon>Polypteriformes</taxon>
        <taxon>Polypteridae</taxon>
        <taxon>Polypterus</taxon>
    </lineage>
</organism>
<sequence length="199" mass="21373">MDGRPFIPANTPKPPGGALLAAWRSPEDQQGIMDIGVLCKALLDAVGPQEGAAGRTEGFLCPVTRSRQDTLASFAEDLNQKFLWETNPKKTTESGITTASPEPENAESKMGKKKGKQSDNAVGAMADAREELRRGLTSPEKPPGSNDPSKGIIQDAKIVFSPNGYITHCPNLNRKFLAIKLPPPFDHSTAETVLGQPIR</sequence>
<dbReference type="EMBL" id="JAATIS010004040">
    <property type="protein sequence ID" value="KAG2462332.1"/>
    <property type="molecule type" value="Genomic_DNA"/>
</dbReference>
<feature type="region of interest" description="Disordered" evidence="1">
    <location>
        <begin position="85"/>
        <end position="153"/>
    </location>
</feature>
<evidence type="ECO:0000256" key="1">
    <source>
        <dbReference type="SAM" id="MobiDB-lite"/>
    </source>
</evidence>
<feature type="non-terminal residue" evidence="2">
    <location>
        <position position="1"/>
    </location>
</feature>
<dbReference type="Proteomes" id="UP000886611">
    <property type="component" value="Unassembled WGS sequence"/>
</dbReference>
<comment type="caution">
    <text evidence="2">The sequence shown here is derived from an EMBL/GenBank/DDBJ whole genome shotgun (WGS) entry which is preliminary data.</text>
</comment>
<proteinExistence type="predicted"/>
<protein>
    <submittedName>
        <fullName evidence="2">NELL1 protein</fullName>
    </submittedName>
</protein>
<dbReference type="AlphaFoldDB" id="A0A8X7X9H9"/>
<evidence type="ECO:0000313" key="2">
    <source>
        <dbReference type="EMBL" id="KAG2462332.1"/>
    </source>
</evidence>
<name>A0A8X7X9H9_POLSE</name>
<reference evidence="2 3" key="1">
    <citation type="journal article" date="2021" name="Cell">
        <title>Tracing the genetic footprints of vertebrate landing in non-teleost ray-finned fishes.</title>
        <authorList>
            <person name="Bi X."/>
            <person name="Wang K."/>
            <person name="Yang L."/>
            <person name="Pan H."/>
            <person name="Jiang H."/>
            <person name="Wei Q."/>
            <person name="Fang M."/>
            <person name="Yu H."/>
            <person name="Zhu C."/>
            <person name="Cai Y."/>
            <person name="He Y."/>
            <person name="Gan X."/>
            <person name="Zeng H."/>
            <person name="Yu D."/>
            <person name="Zhu Y."/>
            <person name="Jiang H."/>
            <person name="Qiu Q."/>
            <person name="Yang H."/>
            <person name="Zhang Y.E."/>
            <person name="Wang W."/>
            <person name="Zhu M."/>
            <person name="He S."/>
            <person name="Zhang G."/>
        </authorList>
    </citation>
    <scope>NUCLEOTIDE SEQUENCE [LARGE SCALE GENOMIC DNA]</scope>
    <source>
        <strain evidence="2">Bchr_013</strain>
    </source>
</reference>
<evidence type="ECO:0000313" key="3">
    <source>
        <dbReference type="Proteomes" id="UP000886611"/>
    </source>
</evidence>
<accession>A0A8X7X9H9</accession>